<proteinExistence type="predicted"/>
<evidence type="ECO:0000313" key="4">
    <source>
        <dbReference type="RefSeq" id="XP_014672523.1"/>
    </source>
</evidence>
<dbReference type="PANTHER" id="PTHR18911">
    <property type="entry name" value="CTCL TUMOR ANTIGEN HD-CL-01"/>
    <property type="match status" value="1"/>
</dbReference>
<feature type="coiled-coil region" evidence="1">
    <location>
        <begin position="832"/>
        <end position="916"/>
    </location>
</feature>
<feature type="compositionally biased region" description="Basic and acidic residues" evidence="2">
    <location>
        <begin position="9"/>
        <end position="20"/>
    </location>
</feature>
<feature type="region of interest" description="Disordered" evidence="2">
    <location>
        <begin position="917"/>
        <end position="961"/>
    </location>
</feature>
<feature type="compositionally biased region" description="Basic and acidic residues" evidence="2">
    <location>
        <begin position="350"/>
        <end position="360"/>
    </location>
</feature>
<dbReference type="Proteomes" id="UP000695022">
    <property type="component" value="Unplaced"/>
</dbReference>
<feature type="region of interest" description="Disordered" evidence="2">
    <location>
        <begin position="655"/>
        <end position="684"/>
    </location>
</feature>
<keyword evidence="1" id="KW-0175">Coiled coil</keyword>
<accession>A0ABM1EK02</accession>
<feature type="region of interest" description="Disordered" evidence="2">
    <location>
        <begin position="111"/>
        <end position="149"/>
    </location>
</feature>
<evidence type="ECO:0000256" key="2">
    <source>
        <dbReference type="SAM" id="MobiDB-lite"/>
    </source>
</evidence>
<feature type="compositionally biased region" description="Basic and acidic residues" evidence="2">
    <location>
        <begin position="917"/>
        <end position="929"/>
    </location>
</feature>
<evidence type="ECO:0000256" key="1">
    <source>
        <dbReference type="SAM" id="Coils"/>
    </source>
</evidence>
<dbReference type="InterPro" id="IPR038830">
    <property type="entry name" value="CCDC186"/>
</dbReference>
<feature type="region of interest" description="Disordered" evidence="2">
    <location>
        <begin position="342"/>
        <end position="368"/>
    </location>
</feature>
<feature type="region of interest" description="Disordered" evidence="2">
    <location>
        <begin position="265"/>
        <end position="297"/>
    </location>
</feature>
<name>A0ABM1EK02_PRICU</name>
<dbReference type="GeneID" id="106812995"/>
<feature type="coiled-coil region" evidence="1">
    <location>
        <begin position="417"/>
        <end position="655"/>
    </location>
</feature>
<feature type="region of interest" description="Disordered" evidence="2">
    <location>
        <begin position="202"/>
        <end position="238"/>
    </location>
</feature>
<dbReference type="PANTHER" id="PTHR18911:SF5">
    <property type="entry name" value="COILED-COIL DOMAIN-CONTAINING PROTEIN 186"/>
    <property type="match status" value="1"/>
</dbReference>
<gene>
    <name evidence="4" type="primary">LOC106812995</name>
</gene>
<feature type="compositionally biased region" description="Basic and acidic residues" evidence="2">
    <location>
        <begin position="213"/>
        <end position="228"/>
    </location>
</feature>
<protein>
    <submittedName>
        <fullName evidence="4">Coiled-coil domain-containing protein 186-like</fullName>
    </submittedName>
</protein>
<feature type="region of interest" description="Disordered" evidence="2">
    <location>
        <begin position="1"/>
        <end position="61"/>
    </location>
</feature>
<evidence type="ECO:0000313" key="3">
    <source>
        <dbReference type="Proteomes" id="UP000695022"/>
    </source>
</evidence>
<dbReference type="RefSeq" id="XP_014672523.1">
    <property type="nucleotide sequence ID" value="XM_014817037.1"/>
</dbReference>
<feature type="compositionally biased region" description="Low complexity" evidence="2">
    <location>
        <begin position="133"/>
        <end position="149"/>
    </location>
</feature>
<sequence>MENESSTLEPDKSMETTRSDEPDDQQTNTPDPLMLDEDTYRQENTSSPLACENSGDRHRNEVEISYEARGGDVSLVESCTGNAEPSGVTETEGGEHIAKEMSVEEVEAVSTHVNSHGEKGQTADEFDGQQRCSQQAASNDSQISSQSSDVNVATSCTNAEEMIWPGMCSEELANVNCAENEGSASNHTDSVMASCKSSASPTIHNSAPCDVTEDCRVDDSHPGVRESDDQVNGNQSSEKDAISHLLDGQSSNCTEVVLVVQDSVSCKDEQNSSHESTGTLFPEGPSNMADATDTREGDKLNNGVQCAASKLTPTVPTANTELGCVVATPGLEELSVISDRVSAVEQTSESEVHSDPDRRQGGAKSVVEGSCEDDSGVIQICAPEQEVSEDAALSNNGVVQAEELYQLPNGLKVLPQLHELQQQCMEQAKLIAKLERKVSEQKNQCEVAAGEKTALAQQTGESEQIYLAQTKEMERTIAELQTTLEATRQQLQNQDAAARRALAANQVRIEQLQRRADGAEEERTSMVMRYACSEKELLDQQRAREMLERRLGDATRERDAAAARAHHLKQEKNSFAARFERKSAEFQALHREFEKAKEELNSQRIKVKWAQNKLQAEIDGHKETRLELEEVQRKLRVAREESEQIRRNCQQMMRAYHESEHEKPAGEGQHEQQQQHEHGGEKTNLSEVHEMLGKEIDSLRRQQKDSVEEYNTMKDKVLSMEIERQAQEKTLLGYQDILQNQKAEIMSLKAQIEQGQLVQNALDEEREHSARLQQELDTLRQHQEDVADRAVAMRSKERELLGFTEKVTAKNAQLQSQRSAVDAKVFAMASDVERLTKFSNGLQNECKKLEKELGEETRKRVEETSELTLQLQEKTTLVEQLHTRVKDEENENKVLKKRHTLALRDLQRELIHYRRRADESGSVADRDRMSGSLASSTGSLDTAGKHAGGVRASASTPSVARESPSLLESLRIIQSYVVREESGALTSEISDTIKCK</sequence>
<reference evidence="4" key="1">
    <citation type="submission" date="2025-08" db="UniProtKB">
        <authorList>
            <consortium name="RefSeq"/>
        </authorList>
    </citation>
    <scope>IDENTIFICATION</scope>
</reference>
<feature type="compositionally biased region" description="Basic and acidic residues" evidence="2">
    <location>
        <begin position="655"/>
        <end position="681"/>
    </location>
</feature>
<organism evidence="3 4">
    <name type="scientific">Priapulus caudatus</name>
    <name type="common">Priapulid worm</name>
    <dbReference type="NCBI Taxonomy" id="37621"/>
    <lineage>
        <taxon>Eukaryota</taxon>
        <taxon>Metazoa</taxon>
        <taxon>Ecdysozoa</taxon>
        <taxon>Scalidophora</taxon>
        <taxon>Priapulida</taxon>
        <taxon>Priapulimorpha</taxon>
        <taxon>Priapulimorphida</taxon>
        <taxon>Priapulidae</taxon>
        <taxon>Priapulus</taxon>
    </lineage>
</organism>
<keyword evidence="3" id="KW-1185">Reference proteome</keyword>
<feature type="coiled-coil region" evidence="1">
    <location>
        <begin position="696"/>
        <end position="789"/>
    </location>
</feature>